<evidence type="ECO:0000256" key="5">
    <source>
        <dbReference type="ARBA" id="ARBA00022801"/>
    </source>
</evidence>
<keyword evidence="2 8" id="KW-0963">Cytoplasm</keyword>
<dbReference type="OrthoDB" id="9807318at2"/>
<feature type="binding site" evidence="8">
    <location>
        <begin position="192"/>
        <end position="196"/>
    </location>
    <ligand>
        <name>GTP</name>
        <dbReference type="ChEBI" id="CHEBI:37565"/>
    </ligand>
</feature>
<dbReference type="KEGG" id="nabu:FZC36_00855"/>
<evidence type="ECO:0000313" key="12">
    <source>
        <dbReference type="EMBL" id="QEK38985.1"/>
    </source>
</evidence>
<dbReference type="GO" id="GO:0003924">
    <property type="term" value="F:GTPase activity"/>
    <property type="evidence" value="ECO:0007669"/>
    <property type="project" value="UniProtKB-UniRule"/>
</dbReference>
<dbReference type="EMBL" id="CP043314">
    <property type="protein sequence ID" value="QEK38985.1"/>
    <property type="molecule type" value="Genomic_DNA"/>
</dbReference>
<proteinExistence type="inferred from homology"/>
<feature type="domain" description="Obg" evidence="11">
    <location>
        <begin position="5"/>
        <end position="160"/>
    </location>
</feature>
<evidence type="ECO:0000256" key="7">
    <source>
        <dbReference type="ARBA" id="ARBA00023134"/>
    </source>
</evidence>
<dbReference type="GO" id="GO:0000287">
    <property type="term" value="F:magnesium ion binding"/>
    <property type="evidence" value="ECO:0007669"/>
    <property type="project" value="InterPro"/>
</dbReference>
<dbReference type="PROSITE" id="PS51883">
    <property type="entry name" value="OBG"/>
    <property type="match status" value="1"/>
</dbReference>
<dbReference type="HAMAP" id="MF_01454">
    <property type="entry name" value="GTPase_Obg"/>
    <property type="match status" value="1"/>
</dbReference>
<feature type="compositionally biased region" description="Acidic residues" evidence="9">
    <location>
        <begin position="349"/>
        <end position="369"/>
    </location>
</feature>
<keyword evidence="7 8" id="KW-0342">GTP-binding</keyword>
<dbReference type="InterPro" id="IPR036726">
    <property type="entry name" value="GTP1_OBG_dom_sf"/>
</dbReference>
<comment type="function">
    <text evidence="8">An essential GTPase which binds GTP, GDP and possibly (p)ppGpp with moderate affinity, with high nucleotide exchange rates and a fairly low GTP hydrolysis rate. Plays a role in control of the cell cycle, stress response, ribosome biogenesis and in those bacteria that undergo differentiation, in morphogenesis control.</text>
</comment>
<evidence type="ECO:0000256" key="9">
    <source>
        <dbReference type="SAM" id="MobiDB-lite"/>
    </source>
</evidence>
<dbReference type="InterPro" id="IPR027417">
    <property type="entry name" value="P-loop_NTPase"/>
</dbReference>
<feature type="region of interest" description="Disordered" evidence="9">
    <location>
        <begin position="25"/>
        <end position="44"/>
    </location>
</feature>
<keyword evidence="4 8" id="KW-0547">Nucleotide-binding</keyword>
<evidence type="ECO:0000313" key="13">
    <source>
        <dbReference type="Proteomes" id="UP000324924"/>
    </source>
</evidence>
<evidence type="ECO:0000256" key="6">
    <source>
        <dbReference type="ARBA" id="ARBA00022842"/>
    </source>
</evidence>
<dbReference type="RefSeq" id="WP_148972108.1">
    <property type="nucleotide sequence ID" value="NZ_CP043314.1"/>
</dbReference>
<feature type="compositionally biased region" description="Basic and acidic residues" evidence="9">
    <location>
        <begin position="338"/>
        <end position="348"/>
    </location>
</feature>
<dbReference type="PROSITE" id="PS51710">
    <property type="entry name" value="G_OBG"/>
    <property type="match status" value="1"/>
</dbReference>
<dbReference type="PANTHER" id="PTHR11702">
    <property type="entry name" value="DEVELOPMENTALLY REGULATED GTP-BINDING PROTEIN-RELATED"/>
    <property type="match status" value="1"/>
</dbReference>
<organism evidence="12 13">
    <name type="scientific">Candidatus Nesciobacter abundans</name>
    <dbReference type="NCBI Taxonomy" id="2601668"/>
    <lineage>
        <taxon>Bacteria</taxon>
        <taxon>Pseudomonadati</taxon>
        <taxon>Pseudomonadota</taxon>
        <taxon>Alphaproteobacteria</taxon>
        <taxon>Holosporales</taxon>
        <taxon>Holosporaceae</taxon>
        <taxon>Candidatus Nesciobacter</taxon>
    </lineage>
</organism>
<dbReference type="PIRSF" id="PIRSF002401">
    <property type="entry name" value="GTP_bd_Obg/CgtA"/>
    <property type="match status" value="1"/>
</dbReference>
<dbReference type="GO" id="GO:0005525">
    <property type="term" value="F:GTP binding"/>
    <property type="evidence" value="ECO:0007669"/>
    <property type="project" value="UniProtKB-UniRule"/>
</dbReference>
<dbReference type="InterPro" id="IPR045086">
    <property type="entry name" value="OBG_GTPase"/>
</dbReference>
<dbReference type="InterPro" id="IPR006169">
    <property type="entry name" value="GTP1_OBG_dom"/>
</dbReference>
<dbReference type="CDD" id="cd01898">
    <property type="entry name" value="Obg"/>
    <property type="match status" value="1"/>
</dbReference>
<dbReference type="FunFam" id="2.70.210.12:FF:000001">
    <property type="entry name" value="GTPase Obg"/>
    <property type="match status" value="1"/>
</dbReference>
<feature type="domain" description="OBG-type G" evidence="10">
    <location>
        <begin position="161"/>
        <end position="327"/>
    </location>
</feature>
<dbReference type="GO" id="GO:0005737">
    <property type="term" value="C:cytoplasm"/>
    <property type="evidence" value="ECO:0007669"/>
    <property type="project" value="UniProtKB-SubCell"/>
</dbReference>
<dbReference type="Pfam" id="PF01926">
    <property type="entry name" value="MMR_HSR1"/>
    <property type="match status" value="1"/>
</dbReference>
<name>A0A5C0UFW8_9PROT</name>
<keyword evidence="3 8" id="KW-0479">Metal-binding</keyword>
<dbReference type="EC" id="3.6.5.-" evidence="8"/>
<dbReference type="Proteomes" id="UP000324924">
    <property type="component" value="Chromosome"/>
</dbReference>
<dbReference type="Pfam" id="PF01018">
    <property type="entry name" value="GTP1_OBG"/>
    <property type="match status" value="1"/>
</dbReference>
<evidence type="ECO:0000256" key="8">
    <source>
        <dbReference type="HAMAP-Rule" id="MF_01454"/>
    </source>
</evidence>
<dbReference type="InterPro" id="IPR006073">
    <property type="entry name" value="GTP-bd"/>
</dbReference>
<dbReference type="AlphaFoldDB" id="A0A5C0UFW8"/>
<evidence type="ECO:0000256" key="2">
    <source>
        <dbReference type="ARBA" id="ARBA00022490"/>
    </source>
</evidence>
<protein>
    <recommendedName>
        <fullName evidence="8">GTPase Obg</fullName>
        <ecNumber evidence="8">3.6.5.-</ecNumber>
    </recommendedName>
    <alternativeName>
        <fullName evidence="8">GTP-binding protein Obg</fullName>
    </alternativeName>
</protein>
<keyword evidence="13" id="KW-1185">Reference proteome</keyword>
<dbReference type="InterPro" id="IPR014100">
    <property type="entry name" value="GTP-bd_Obg/CgtA"/>
</dbReference>
<keyword evidence="6 8" id="KW-0460">Magnesium</keyword>
<dbReference type="Gene3D" id="3.40.50.300">
    <property type="entry name" value="P-loop containing nucleotide triphosphate hydrolases"/>
    <property type="match status" value="1"/>
</dbReference>
<reference evidence="12 13" key="1">
    <citation type="submission" date="2019-08" db="EMBL/GenBank/DDBJ databases">
        <title>Highly reduced genomes of protist endosymbionts show evolutionary convergence.</title>
        <authorList>
            <person name="George E."/>
            <person name="Husnik F."/>
            <person name="Tashyreva D."/>
            <person name="Prokopchuk G."/>
            <person name="Horak A."/>
            <person name="Kwong W.K."/>
            <person name="Lukes J."/>
            <person name="Keeling P.J."/>
        </authorList>
    </citation>
    <scope>NUCLEOTIDE SEQUENCE [LARGE SCALE GENOMIC DNA]</scope>
    <source>
        <strain evidence="12">1604HC</strain>
    </source>
</reference>
<feature type="binding site" evidence="8">
    <location>
        <begin position="167"/>
        <end position="174"/>
    </location>
    <ligand>
        <name>GTP</name>
        <dbReference type="ChEBI" id="CHEBI:37565"/>
    </ligand>
</feature>
<dbReference type="PRINTS" id="PR00326">
    <property type="entry name" value="GTP1OBG"/>
</dbReference>
<gene>
    <name evidence="12" type="primary">cgtA</name>
    <name evidence="8" type="synonym">obg</name>
    <name evidence="12" type="ORF">FZC36_00855</name>
</gene>
<comment type="cofactor">
    <cofactor evidence="8">
        <name>Mg(2+)</name>
        <dbReference type="ChEBI" id="CHEBI:18420"/>
    </cofactor>
</comment>
<evidence type="ECO:0000259" key="11">
    <source>
        <dbReference type="PROSITE" id="PS51883"/>
    </source>
</evidence>
<feature type="binding site" evidence="8">
    <location>
        <position position="174"/>
    </location>
    <ligand>
        <name>Mg(2+)</name>
        <dbReference type="ChEBI" id="CHEBI:18420"/>
    </ligand>
</feature>
<accession>A0A5C0UFW8</accession>
<feature type="binding site" evidence="8">
    <location>
        <begin position="280"/>
        <end position="283"/>
    </location>
    <ligand>
        <name>GTP</name>
        <dbReference type="ChEBI" id="CHEBI:37565"/>
    </ligand>
</feature>
<dbReference type="PANTHER" id="PTHR11702:SF31">
    <property type="entry name" value="MITOCHONDRIAL RIBOSOME-ASSOCIATED GTPASE 2"/>
    <property type="match status" value="1"/>
</dbReference>
<feature type="region of interest" description="Disordered" evidence="9">
    <location>
        <begin position="338"/>
        <end position="369"/>
    </location>
</feature>
<evidence type="ECO:0000256" key="1">
    <source>
        <dbReference type="ARBA" id="ARBA00007699"/>
    </source>
</evidence>
<dbReference type="Gene3D" id="2.70.210.12">
    <property type="entry name" value="GTP1/OBG domain"/>
    <property type="match status" value="1"/>
</dbReference>
<dbReference type="NCBIfam" id="TIGR02729">
    <property type="entry name" value="Obg_CgtA"/>
    <property type="match status" value="1"/>
</dbReference>
<keyword evidence="5 8" id="KW-0378">Hydrolase</keyword>
<evidence type="ECO:0000256" key="3">
    <source>
        <dbReference type="ARBA" id="ARBA00022723"/>
    </source>
</evidence>
<dbReference type="InterPro" id="IPR031167">
    <property type="entry name" value="G_OBG"/>
</dbReference>
<feature type="binding site" evidence="8">
    <location>
        <begin position="213"/>
        <end position="216"/>
    </location>
    <ligand>
        <name>GTP</name>
        <dbReference type="ChEBI" id="CHEBI:37565"/>
    </ligand>
</feature>
<feature type="binding site" evidence="8">
    <location>
        <position position="194"/>
    </location>
    <ligand>
        <name>Mg(2+)</name>
        <dbReference type="ChEBI" id="CHEBI:18420"/>
    </ligand>
</feature>
<dbReference type="GO" id="GO:0042254">
    <property type="term" value="P:ribosome biogenesis"/>
    <property type="evidence" value="ECO:0007669"/>
    <property type="project" value="UniProtKB-UniRule"/>
</dbReference>
<dbReference type="SUPFAM" id="SSF52540">
    <property type="entry name" value="P-loop containing nucleoside triphosphate hydrolases"/>
    <property type="match status" value="1"/>
</dbReference>
<evidence type="ECO:0000259" key="10">
    <source>
        <dbReference type="PROSITE" id="PS51710"/>
    </source>
</evidence>
<sequence>MYSMTVFVDKVNIVVESGNGGNGCVSFRRESKEPNGGPDGGDGGRGGDLYFYGDHNLNNLIDFRYKKHWKSENGKNGSSCNCTGKSGKDLKIAVPFGTQIYEDGILKYEIMNPKEVLVAKGGKRGLGNTRFAKPDLQAPRICTDGAKGVKFELELVLKQIADVGIIGLPNAGKSTLLHIISGANVIIGDYPFSTIVPKLGAVKHKDQSILFIDIPGLIKDAHKGKGLGHEFLRHIERCKILLHLVDCSDADVEKNIDSIVSELEQYNPKLLEKTKCICLSKCDLVEKDYLEDLLKKVSSKHEKIFCISSFEKNSLNDLLDYVCDLNIEYKKNEEQELKELSEDKKENVDQSENDDNDLESCDETFDYTE</sequence>
<dbReference type="NCBIfam" id="NF008956">
    <property type="entry name" value="PRK12299.1"/>
    <property type="match status" value="1"/>
</dbReference>
<dbReference type="GO" id="GO:0043022">
    <property type="term" value="F:ribosome binding"/>
    <property type="evidence" value="ECO:0007669"/>
    <property type="project" value="UniProtKB-ARBA"/>
</dbReference>
<comment type="subcellular location">
    <subcellularLocation>
        <location evidence="8">Cytoplasm</location>
    </subcellularLocation>
</comment>
<comment type="similarity">
    <text evidence="1 8">Belongs to the TRAFAC class OBG-HflX-like GTPase superfamily. OBG GTPase family.</text>
</comment>
<evidence type="ECO:0000256" key="4">
    <source>
        <dbReference type="ARBA" id="ARBA00022741"/>
    </source>
</evidence>
<feature type="binding site" evidence="8">
    <location>
        <begin position="308"/>
        <end position="310"/>
    </location>
    <ligand>
        <name>GTP</name>
        <dbReference type="ChEBI" id="CHEBI:37565"/>
    </ligand>
</feature>
<dbReference type="SUPFAM" id="SSF82051">
    <property type="entry name" value="Obg GTP-binding protein N-terminal domain"/>
    <property type="match status" value="1"/>
</dbReference>
<comment type="subunit">
    <text evidence="8">Monomer.</text>
</comment>